<dbReference type="Proteomes" id="UP001403094">
    <property type="component" value="Unassembled WGS sequence"/>
</dbReference>
<keyword evidence="12" id="KW-1185">Reference proteome</keyword>
<evidence type="ECO:0000313" key="11">
    <source>
        <dbReference type="EMBL" id="GAA2040960.1"/>
    </source>
</evidence>
<protein>
    <recommendedName>
        <fullName evidence="2">non-specific serine/threonine protein kinase</fullName>
        <ecNumber evidence="2">2.7.11.1</ecNumber>
    </recommendedName>
</protein>
<dbReference type="SUPFAM" id="SSF49785">
    <property type="entry name" value="Galactose-binding domain-like"/>
    <property type="match status" value="1"/>
</dbReference>
<dbReference type="InterPro" id="IPR008979">
    <property type="entry name" value="Galactose-bd-like_sf"/>
</dbReference>
<evidence type="ECO:0000256" key="6">
    <source>
        <dbReference type="ARBA" id="ARBA00022777"/>
    </source>
</evidence>
<dbReference type="PROSITE" id="PS50011">
    <property type="entry name" value="PROTEIN_KINASE_DOM"/>
    <property type="match status" value="1"/>
</dbReference>
<accession>A0ABP5G6T9</accession>
<dbReference type="Gene3D" id="1.10.510.10">
    <property type="entry name" value="Transferase(Phosphotransferase) domain 1"/>
    <property type="match status" value="1"/>
</dbReference>
<reference evidence="12" key="1">
    <citation type="journal article" date="2019" name="Int. J. Syst. Evol. Microbiol.">
        <title>The Global Catalogue of Microorganisms (GCM) 10K type strain sequencing project: providing services to taxonomists for standard genome sequencing and annotation.</title>
        <authorList>
            <consortium name="The Broad Institute Genomics Platform"/>
            <consortium name="The Broad Institute Genome Sequencing Center for Infectious Disease"/>
            <person name="Wu L."/>
            <person name="Ma J."/>
        </authorList>
    </citation>
    <scope>NUCLEOTIDE SEQUENCE [LARGE SCALE GENOMIC DNA]</scope>
    <source>
        <strain evidence="12">JCM 14549</strain>
    </source>
</reference>
<keyword evidence="4" id="KW-0808">Transferase</keyword>
<dbReference type="InterPro" id="IPR038637">
    <property type="entry name" value="NPCBM_sf"/>
</dbReference>
<gene>
    <name evidence="11" type="ORF">GCM10009757_03010</name>
</gene>
<evidence type="ECO:0000256" key="8">
    <source>
        <dbReference type="ARBA" id="ARBA00023170"/>
    </source>
</evidence>
<dbReference type="Pfam" id="PF00069">
    <property type="entry name" value="Pkinase"/>
    <property type="match status" value="1"/>
</dbReference>
<feature type="compositionally biased region" description="Pro residues" evidence="9">
    <location>
        <begin position="299"/>
        <end position="317"/>
    </location>
</feature>
<evidence type="ECO:0000256" key="2">
    <source>
        <dbReference type="ARBA" id="ARBA00012513"/>
    </source>
</evidence>
<feature type="region of interest" description="Disordered" evidence="9">
    <location>
        <begin position="289"/>
        <end position="320"/>
    </location>
</feature>
<dbReference type="SUPFAM" id="SSF56112">
    <property type="entry name" value="Protein kinase-like (PK-like)"/>
    <property type="match status" value="1"/>
</dbReference>
<evidence type="ECO:0000256" key="1">
    <source>
        <dbReference type="ARBA" id="ARBA00004479"/>
    </source>
</evidence>
<dbReference type="EC" id="2.7.11.1" evidence="2"/>
<evidence type="ECO:0000256" key="5">
    <source>
        <dbReference type="ARBA" id="ARBA00022741"/>
    </source>
</evidence>
<feature type="region of interest" description="Disordered" evidence="9">
    <location>
        <begin position="369"/>
        <end position="400"/>
    </location>
</feature>
<name>A0ABP5G6T9_9ACTN</name>
<evidence type="ECO:0000256" key="9">
    <source>
        <dbReference type="SAM" id="MobiDB-lite"/>
    </source>
</evidence>
<dbReference type="PANTHER" id="PTHR43289">
    <property type="entry name" value="MITOGEN-ACTIVATED PROTEIN KINASE KINASE KINASE 20-RELATED"/>
    <property type="match status" value="1"/>
</dbReference>
<feature type="domain" description="Protein kinase" evidence="10">
    <location>
        <begin position="16"/>
        <end position="287"/>
    </location>
</feature>
<keyword evidence="3" id="KW-0723">Serine/threonine-protein kinase</keyword>
<dbReference type="EMBL" id="BAAANQ010000001">
    <property type="protein sequence ID" value="GAA2040960.1"/>
    <property type="molecule type" value="Genomic_DNA"/>
</dbReference>
<dbReference type="PANTHER" id="PTHR43289:SF6">
    <property type="entry name" value="SERINE_THREONINE-PROTEIN KINASE NEKL-3"/>
    <property type="match status" value="1"/>
</dbReference>
<keyword evidence="6" id="KW-0418">Kinase</keyword>
<dbReference type="RefSeq" id="WP_346069334.1">
    <property type="nucleotide sequence ID" value="NZ_BAAANQ010000001.1"/>
</dbReference>
<evidence type="ECO:0000256" key="7">
    <source>
        <dbReference type="ARBA" id="ARBA00022840"/>
    </source>
</evidence>
<evidence type="ECO:0000256" key="4">
    <source>
        <dbReference type="ARBA" id="ARBA00022679"/>
    </source>
</evidence>
<feature type="compositionally biased region" description="Acidic residues" evidence="9">
    <location>
        <begin position="373"/>
        <end position="382"/>
    </location>
</feature>
<dbReference type="InterPro" id="IPR011009">
    <property type="entry name" value="Kinase-like_dom_sf"/>
</dbReference>
<dbReference type="Gene3D" id="2.60.120.1060">
    <property type="entry name" value="NPCBM/NEW2 domain"/>
    <property type="match status" value="1"/>
</dbReference>
<dbReference type="Gene3D" id="3.30.200.20">
    <property type="entry name" value="Phosphorylase Kinase, domain 1"/>
    <property type="match status" value="1"/>
</dbReference>
<comment type="subcellular location">
    <subcellularLocation>
        <location evidence="1">Membrane</location>
        <topology evidence="1">Single-pass type I membrane protein</topology>
    </subcellularLocation>
</comment>
<keyword evidence="7" id="KW-0067">ATP-binding</keyword>
<sequence>MAGSLFVGPDGAADRYRLARSIGRGGEAVLYLAEIELSGGTEPVVVKVLDMQRTVSRQRFAEISGKWNEQAELLRFAHRVGVVGVREHFEGPPPHPAGRGGSTTGRALCLVMNHVDGLDLRDWRAELSAELALPAERRAVLRTLEQLAEVLDWLHSGAATPSGRTVIHGDLSPGNVMVDANGQATLVDFGLSKLATEHHTAEPWLTPGFAAPEVYEGRRSPAADRYAFGALAYFLLGGQSPPTTPEELRAAFGALPGAGSSAPLLRLFEARPERRPHSLTGWVRELRAASAPTGGGTSPPLPPSPPPSLPPPPPFEPAPRRLRGVPLLAAGAVAAIALGGAGGYLLAGGSGADGTSAAPEATVTVTVTRPAADDGEQPDEGEGGGQLVEDPPESDSTPLVSLEPVTLPYGVLPEPVHIDGSPYADSLSFSTCILEEPVSYNLGRSWASLRLTAGFHDTSVEETVRFTVRGDGEVLASRTFTFGESESFDLDVTDVLRLEVEALPESYCSDWVFAVGDPVLSR</sequence>
<evidence type="ECO:0000256" key="3">
    <source>
        <dbReference type="ARBA" id="ARBA00022527"/>
    </source>
</evidence>
<dbReference type="PROSITE" id="PS00109">
    <property type="entry name" value="PROTEIN_KINASE_TYR"/>
    <property type="match status" value="1"/>
</dbReference>
<proteinExistence type="predicted"/>
<evidence type="ECO:0000259" key="10">
    <source>
        <dbReference type="PROSITE" id="PS50011"/>
    </source>
</evidence>
<comment type="caution">
    <text evidence="11">The sequence shown here is derived from an EMBL/GenBank/DDBJ whole genome shotgun (WGS) entry which is preliminary data.</text>
</comment>
<keyword evidence="8" id="KW-0675">Receptor</keyword>
<dbReference type="InterPro" id="IPR008266">
    <property type="entry name" value="Tyr_kinase_AS"/>
</dbReference>
<dbReference type="InterPro" id="IPR000719">
    <property type="entry name" value="Prot_kinase_dom"/>
</dbReference>
<organism evidence="11 12">
    <name type="scientific">Streptomyces cheonanensis</name>
    <dbReference type="NCBI Taxonomy" id="312720"/>
    <lineage>
        <taxon>Bacteria</taxon>
        <taxon>Bacillati</taxon>
        <taxon>Actinomycetota</taxon>
        <taxon>Actinomycetes</taxon>
        <taxon>Kitasatosporales</taxon>
        <taxon>Streptomycetaceae</taxon>
        <taxon>Streptomyces</taxon>
    </lineage>
</organism>
<evidence type="ECO:0000313" key="12">
    <source>
        <dbReference type="Proteomes" id="UP001403094"/>
    </source>
</evidence>
<keyword evidence="5" id="KW-0547">Nucleotide-binding</keyword>